<feature type="domain" description="PiggyBac transposable element-derived protein" evidence="4">
    <location>
        <begin position="89"/>
        <end position="174"/>
    </location>
</feature>
<gene>
    <name evidence="5" type="primary">AVEN_230454_1</name>
    <name evidence="5" type="ORF">TNCT_88061</name>
</gene>
<keyword evidence="6" id="KW-1185">Reference proteome</keyword>
<evidence type="ECO:0000256" key="1">
    <source>
        <dbReference type="SAM" id="MobiDB-lite"/>
    </source>
</evidence>
<feature type="compositionally biased region" description="Polar residues" evidence="1">
    <location>
        <begin position="464"/>
        <end position="475"/>
    </location>
</feature>
<dbReference type="Pfam" id="PF01683">
    <property type="entry name" value="EB"/>
    <property type="match status" value="1"/>
</dbReference>
<feature type="compositionally biased region" description="Low complexity" evidence="1">
    <location>
        <begin position="378"/>
        <end position="392"/>
    </location>
</feature>
<sequence length="475" mass="52147">MASSSLKRYIDDLDSSTEDEDFEGIDTSDAGETEESDIESSSESTDSGDDDIGNARDWCEITASGRSGPPWFPFTGTPGVTFPVNKNCTPLDILEMFLDSNLMDIIVKETNNYAEQERKANRAKISRCSSSTKWIPTNDREMKLFFGLIILQGVRKPNQAMFWSHRRILHTPSVLKKNESVRSAFGRGVGFYIGEPCDSTCNSILFHVYCNKTSGRCECHEHYPVNIDNKICVKAARLGEGCEYDDACAFSDDNTACVGGKCDCIDGFRAAQHLKGAALCLPASTVTFLENNYLMTTISAVAGLVIFTALLCLVLRLFSKARFNRPADRMASAGSPPTMMSAFTGSRVLDSRRASRSSSMGSTDYAPVSRRPSYSVLAPPSSLGSRRASSTSVRSGLSFRTNSSFRGYRSSREPVRRALSSPADSSTNFPPSPCKVPNHHHHHHPIHHNSPVDEDDILDDSPVPTVNVNHLSNHI</sequence>
<dbReference type="InterPro" id="IPR029526">
    <property type="entry name" value="PGBD"/>
</dbReference>
<dbReference type="Proteomes" id="UP000887116">
    <property type="component" value="Unassembled WGS sequence"/>
</dbReference>
<keyword evidence="2" id="KW-1133">Transmembrane helix</keyword>
<feature type="domain" description="EB" evidence="3">
    <location>
        <begin position="229"/>
        <end position="271"/>
    </location>
</feature>
<dbReference type="InterPro" id="IPR006149">
    <property type="entry name" value="EB_dom"/>
</dbReference>
<feature type="compositionally biased region" description="Polar residues" evidence="1">
    <location>
        <begin position="393"/>
        <end position="405"/>
    </location>
</feature>
<dbReference type="Pfam" id="PF13843">
    <property type="entry name" value="DDE_Tnp_1_7"/>
    <property type="match status" value="1"/>
</dbReference>
<protein>
    <submittedName>
        <fullName evidence="5">EB domain-containing protein</fullName>
    </submittedName>
</protein>
<feature type="compositionally biased region" description="Basic residues" evidence="1">
    <location>
        <begin position="437"/>
        <end position="447"/>
    </location>
</feature>
<keyword evidence="2" id="KW-0472">Membrane</keyword>
<evidence type="ECO:0000256" key="2">
    <source>
        <dbReference type="SAM" id="Phobius"/>
    </source>
</evidence>
<dbReference type="PANTHER" id="PTHR46599">
    <property type="entry name" value="PIGGYBAC TRANSPOSABLE ELEMENT-DERIVED PROTEIN 4"/>
    <property type="match status" value="1"/>
</dbReference>
<organism evidence="5 6">
    <name type="scientific">Trichonephila clavata</name>
    <name type="common">Joro spider</name>
    <name type="synonym">Nephila clavata</name>
    <dbReference type="NCBI Taxonomy" id="2740835"/>
    <lineage>
        <taxon>Eukaryota</taxon>
        <taxon>Metazoa</taxon>
        <taxon>Ecdysozoa</taxon>
        <taxon>Arthropoda</taxon>
        <taxon>Chelicerata</taxon>
        <taxon>Arachnida</taxon>
        <taxon>Araneae</taxon>
        <taxon>Araneomorphae</taxon>
        <taxon>Entelegynae</taxon>
        <taxon>Araneoidea</taxon>
        <taxon>Nephilidae</taxon>
        <taxon>Trichonephila</taxon>
    </lineage>
</organism>
<dbReference type="OrthoDB" id="6345081at2759"/>
<accession>A0A8X6F1R9</accession>
<feature type="transmembrane region" description="Helical" evidence="2">
    <location>
        <begin position="293"/>
        <end position="315"/>
    </location>
</feature>
<comment type="caution">
    <text evidence="5">The sequence shown here is derived from an EMBL/GenBank/DDBJ whole genome shotgun (WGS) entry which is preliminary data.</text>
</comment>
<evidence type="ECO:0000259" key="3">
    <source>
        <dbReference type="Pfam" id="PF01683"/>
    </source>
</evidence>
<evidence type="ECO:0000259" key="4">
    <source>
        <dbReference type="Pfam" id="PF13843"/>
    </source>
</evidence>
<feature type="compositionally biased region" description="Acidic residues" evidence="1">
    <location>
        <begin position="12"/>
        <end position="52"/>
    </location>
</feature>
<proteinExistence type="predicted"/>
<feature type="region of interest" description="Disordered" evidence="1">
    <location>
        <begin position="351"/>
        <end position="475"/>
    </location>
</feature>
<dbReference type="AlphaFoldDB" id="A0A8X6F1R9"/>
<evidence type="ECO:0000313" key="6">
    <source>
        <dbReference type="Proteomes" id="UP000887116"/>
    </source>
</evidence>
<name>A0A8X6F1R9_TRICU</name>
<dbReference type="PANTHER" id="PTHR46599:SF3">
    <property type="entry name" value="PIGGYBAC TRANSPOSABLE ELEMENT-DERIVED PROTEIN 4"/>
    <property type="match status" value="1"/>
</dbReference>
<keyword evidence="2" id="KW-0812">Transmembrane</keyword>
<evidence type="ECO:0000313" key="5">
    <source>
        <dbReference type="EMBL" id="GFQ67612.1"/>
    </source>
</evidence>
<reference evidence="5" key="1">
    <citation type="submission" date="2020-07" db="EMBL/GenBank/DDBJ databases">
        <title>Multicomponent nature underlies the extraordinary mechanical properties of spider dragline silk.</title>
        <authorList>
            <person name="Kono N."/>
            <person name="Nakamura H."/>
            <person name="Mori M."/>
            <person name="Yoshida Y."/>
            <person name="Ohtoshi R."/>
            <person name="Malay A.D."/>
            <person name="Moran D.A.P."/>
            <person name="Tomita M."/>
            <person name="Numata K."/>
            <person name="Arakawa K."/>
        </authorList>
    </citation>
    <scope>NUCLEOTIDE SEQUENCE</scope>
</reference>
<feature type="region of interest" description="Disordered" evidence="1">
    <location>
        <begin position="1"/>
        <end position="55"/>
    </location>
</feature>
<dbReference type="EMBL" id="BMAO01030372">
    <property type="protein sequence ID" value="GFQ67612.1"/>
    <property type="molecule type" value="Genomic_DNA"/>
</dbReference>